<dbReference type="Proteomes" id="UP000054843">
    <property type="component" value="Unassembled WGS sequence"/>
</dbReference>
<organism evidence="1 2">
    <name type="scientific">Trichinella papuae</name>
    <dbReference type="NCBI Taxonomy" id="268474"/>
    <lineage>
        <taxon>Eukaryota</taxon>
        <taxon>Metazoa</taxon>
        <taxon>Ecdysozoa</taxon>
        <taxon>Nematoda</taxon>
        <taxon>Enoplea</taxon>
        <taxon>Dorylaimia</taxon>
        <taxon>Trichinellida</taxon>
        <taxon>Trichinellidae</taxon>
        <taxon>Trichinella</taxon>
    </lineage>
</organism>
<dbReference type="EMBL" id="JYDO01000032">
    <property type="protein sequence ID" value="KRZ76059.1"/>
    <property type="molecule type" value="Genomic_DNA"/>
</dbReference>
<protein>
    <submittedName>
        <fullName evidence="1">Uncharacterized protein</fullName>
    </submittedName>
</protein>
<gene>
    <name evidence="1" type="ORF">T10_12922</name>
</gene>
<sequence>MFYSSLSFAKFEASVARPSVTTGHCAMMEELNKRSAPAVPSSKLQHVKLLLEDECARCFGQIDCTVAVENDHK</sequence>
<reference evidence="1 2" key="1">
    <citation type="submission" date="2015-01" db="EMBL/GenBank/DDBJ databases">
        <title>Evolution of Trichinella species and genotypes.</title>
        <authorList>
            <person name="Korhonen P.K."/>
            <person name="Edoardo P."/>
            <person name="Giuseppe L.R."/>
            <person name="Gasser R.B."/>
        </authorList>
    </citation>
    <scope>NUCLEOTIDE SEQUENCE [LARGE SCALE GENOMIC DNA]</scope>
    <source>
        <strain evidence="1">ISS1980</strain>
    </source>
</reference>
<evidence type="ECO:0000313" key="2">
    <source>
        <dbReference type="Proteomes" id="UP000054843"/>
    </source>
</evidence>
<accession>A0A0V1MWA9</accession>
<proteinExistence type="predicted"/>
<comment type="caution">
    <text evidence="1">The sequence shown here is derived from an EMBL/GenBank/DDBJ whole genome shotgun (WGS) entry which is preliminary data.</text>
</comment>
<name>A0A0V1MWA9_9BILA</name>
<dbReference type="OrthoDB" id="10430354at2759"/>
<dbReference type="AlphaFoldDB" id="A0A0V1MWA9"/>
<keyword evidence="2" id="KW-1185">Reference proteome</keyword>
<evidence type="ECO:0000313" key="1">
    <source>
        <dbReference type="EMBL" id="KRZ76059.1"/>
    </source>
</evidence>